<evidence type="ECO:0000313" key="2">
    <source>
        <dbReference type="EMBL" id="GER38229.1"/>
    </source>
</evidence>
<keyword evidence="3" id="KW-1185">Reference proteome</keyword>
<proteinExistence type="predicted"/>
<feature type="region of interest" description="Disordered" evidence="1">
    <location>
        <begin position="179"/>
        <end position="203"/>
    </location>
</feature>
<dbReference type="OrthoDB" id="10610197at2759"/>
<comment type="caution">
    <text evidence="2">The sequence shown here is derived from an EMBL/GenBank/DDBJ whole genome shotgun (WGS) entry which is preliminary data.</text>
</comment>
<gene>
    <name evidence="2" type="ORF">STAS_14720</name>
</gene>
<name>A0A5A7PZA5_STRAF</name>
<reference evidence="3" key="1">
    <citation type="journal article" date="2019" name="Curr. Biol.">
        <title>Genome Sequence of Striga asiatica Provides Insight into the Evolution of Plant Parasitism.</title>
        <authorList>
            <person name="Yoshida S."/>
            <person name="Kim S."/>
            <person name="Wafula E.K."/>
            <person name="Tanskanen J."/>
            <person name="Kim Y.M."/>
            <person name="Honaas L."/>
            <person name="Yang Z."/>
            <person name="Spallek T."/>
            <person name="Conn C.E."/>
            <person name="Ichihashi Y."/>
            <person name="Cheong K."/>
            <person name="Cui S."/>
            <person name="Der J.P."/>
            <person name="Gundlach H."/>
            <person name="Jiao Y."/>
            <person name="Hori C."/>
            <person name="Ishida J.K."/>
            <person name="Kasahara H."/>
            <person name="Kiba T."/>
            <person name="Kim M.S."/>
            <person name="Koo N."/>
            <person name="Laohavisit A."/>
            <person name="Lee Y.H."/>
            <person name="Lumba S."/>
            <person name="McCourt P."/>
            <person name="Mortimer J.C."/>
            <person name="Mutuku J.M."/>
            <person name="Nomura T."/>
            <person name="Sasaki-Sekimoto Y."/>
            <person name="Seto Y."/>
            <person name="Wang Y."/>
            <person name="Wakatake T."/>
            <person name="Sakakibara H."/>
            <person name="Demura T."/>
            <person name="Yamaguchi S."/>
            <person name="Yoneyama K."/>
            <person name="Manabe R.I."/>
            <person name="Nelson D.C."/>
            <person name="Schulman A.H."/>
            <person name="Timko M.P."/>
            <person name="dePamphilis C.W."/>
            <person name="Choi D."/>
            <person name="Shirasu K."/>
        </authorList>
    </citation>
    <scope>NUCLEOTIDE SEQUENCE [LARGE SCALE GENOMIC DNA]</scope>
    <source>
        <strain evidence="3">cv. UVA1</strain>
    </source>
</reference>
<evidence type="ECO:0000313" key="3">
    <source>
        <dbReference type="Proteomes" id="UP000325081"/>
    </source>
</evidence>
<dbReference type="Proteomes" id="UP000325081">
    <property type="component" value="Unassembled WGS sequence"/>
</dbReference>
<evidence type="ECO:0000256" key="1">
    <source>
        <dbReference type="SAM" id="MobiDB-lite"/>
    </source>
</evidence>
<accession>A0A5A7PZA5</accession>
<organism evidence="2 3">
    <name type="scientific">Striga asiatica</name>
    <name type="common">Asiatic witchweed</name>
    <name type="synonym">Buchnera asiatica</name>
    <dbReference type="NCBI Taxonomy" id="4170"/>
    <lineage>
        <taxon>Eukaryota</taxon>
        <taxon>Viridiplantae</taxon>
        <taxon>Streptophyta</taxon>
        <taxon>Embryophyta</taxon>
        <taxon>Tracheophyta</taxon>
        <taxon>Spermatophyta</taxon>
        <taxon>Magnoliopsida</taxon>
        <taxon>eudicotyledons</taxon>
        <taxon>Gunneridae</taxon>
        <taxon>Pentapetalae</taxon>
        <taxon>asterids</taxon>
        <taxon>lamiids</taxon>
        <taxon>Lamiales</taxon>
        <taxon>Orobanchaceae</taxon>
        <taxon>Buchnereae</taxon>
        <taxon>Striga</taxon>
    </lineage>
</organism>
<protein>
    <submittedName>
        <fullName evidence="2">Membrane-associated transporter protein</fullName>
    </submittedName>
</protein>
<dbReference type="EMBL" id="BKCP01005461">
    <property type="protein sequence ID" value="GER38229.1"/>
    <property type="molecule type" value="Genomic_DNA"/>
</dbReference>
<sequence length="315" mass="34759">MGAGATPWCFAGSPSSISIYGNSTRKGFGPMSEHQNTSGYLAGLFPTEKGDTRPLRMSSFFCAFRYASERSVSMASDHCQSREASKPLIINLRETCSILALMGRRLTQNSGDGTSSRRRSRTRHRISVRGPLVTLSSLSTVSLLAFIQSKVYISNSFRLHIFSNALSTLAEGRLRQPPIPFDDRSRSNGGHFSNFPRISHDELTEGRAPAGNISEFPISEILIIRSPKRAMLDGLLRKRHYLNWIQGVSHPDSFLVANIHQIRNQQGKSINHSCPDESRASSSLPAKAEFTTAEANDRSNIFWGSDPSIAIKDGK</sequence>
<dbReference type="AlphaFoldDB" id="A0A5A7PZA5"/>